<name>A0ABN7S9F0_OIKDI</name>
<feature type="compositionally biased region" description="Basic and acidic residues" evidence="3">
    <location>
        <begin position="457"/>
        <end position="487"/>
    </location>
</feature>
<sequence>MPRGKEGKANRAFIKPGEGKKFRLVNRSYRDLAGFAPGASQHVLAPIGEAAEDMTVDEMKALERSHGVDFDDNYNYMQHLRERSREAVVWESADTQSQFSLASGMSGMSRASRRSRFSTMSKLSRVSKPSEVGVLFESNMELPDNHFQELAAEQYEFNLDVDPEVAAQLEEHDPEEILLNPEDEDCDMFDEMIAQAREQGSDDEFDEMHGTGETIGASDPAIVWQRFLESTGAYAGDDNRTMPEDQEYGDFSDNEAQFSDDDDDKQTRFTAYSMTSSIMRRNKNLQNLDEHFEGYFAEFDDEELGDMPQKDLDQNEIDHDSKLLENAIQADYKEFKGEVRYGEGVHNMIDLAKQLNMAEDVRRYMANRGESDSEEEMPELVEVEAKPKWDCESIISTYSNLYNRPKVVNDDGFSVKSKLKPKRGSRKVMFGSALKELEADYQKERVAERAPAPKARSKNESKEEKKLRKQAVKEAKRERRIEKKETKMAFAHEFNQAAKRDKGNSVKLH</sequence>
<accession>A0ABN7S9F0</accession>
<dbReference type="PANTHER" id="PTHR21531">
    <property type="entry name" value="LOW-TEMPERATURE VIABILITY PROTEIN LTV1-RELATED"/>
    <property type="match status" value="1"/>
</dbReference>
<evidence type="ECO:0000256" key="2">
    <source>
        <dbReference type="ARBA" id="ARBA00021561"/>
    </source>
</evidence>
<dbReference type="Proteomes" id="UP001158576">
    <property type="component" value="Chromosome XSR"/>
</dbReference>
<keyword evidence="5" id="KW-1185">Reference proteome</keyword>
<feature type="region of interest" description="Disordered" evidence="3">
    <location>
        <begin position="444"/>
        <end position="509"/>
    </location>
</feature>
<dbReference type="InterPro" id="IPR007307">
    <property type="entry name" value="Ltv1"/>
</dbReference>
<reference evidence="4 5" key="1">
    <citation type="submission" date="2021-04" db="EMBL/GenBank/DDBJ databases">
        <authorList>
            <person name="Bliznina A."/>
        </authorList>
    </citation>
    <scope>NUCLEOTIDE SEQUENCE [LARGE SCALE GENOMIC DNA]</scope>
</reference>
<gene>
    <name evidence="4" type="ORF">OKIOD_LOCUS5842</name>
</gene>
<evidence type="ECO:0000256" key="3">
    <source>
        <dbReference type="SAM" id="MobiDB-lite"/>
    </source>
</evidence>
<dbReference type="EMBL" id="OU015569">
    <property type="protein sequence ID" value="CAG5095665.1"/>
    <property type="molecule type" value="Genomic_DNA"/>
</dbReference>
<comment type="similarity">
    <text evidence="1">Belongs to the LTV1 family.</text>
</comment>
<evidence type="ECO:0000313" key="5">
    <source>
        <dbReference type="Proteomes" id="UP001158576"/>
    </source>
</evidence>
<dbReference type="PANTHER" id="PTHR21531:SF0">
    <property type="entry name" value="PROTEIN LTV1 HOMOLOG"/>
    <property type="match status" value="1"/>
</dbReference>
<proteinExistence type="inferred from homology"/>
<dbReference type="Pfam" id="PF04180">
    <property type="entry name" value="LTV"/>
    <property type="match status" value="1"/>
</dbReference>
<organism evidence="4 5">
    <name type="scientific">Oikopleura dioica</name>
    <name type="common">Tunicate</name>
    <dbReference type="NCBI Taxonomy" id="34765"/>
    <lineage>
        <taxon>Eukaryota</taxon>
        <taxon>Metazoa</taxon>
        <taxon>Chordata</taxon>
        <taxon>Tunicata</taxon>
        <taxon>Appendicularia</taxon>
        <taxon>Copelata</taxon>
        <taxon>Oikopleuridae</taxon>
        <taxon>Oikopleura</taxon>
    </lineage>
</organism>
<feature type="compositionally biased region" description="Basic and acidic residues" evidence="3">
    <location>
        <begin position="498"/>
        <end position="509"/>
    </location>
</feature>
<evidence type="ECO:0000313" key="4">
    <source>
        <dbReference type="EMBL" id="CAG5095665.1"/>
    </source>
</evidence>
<protein>
    <recommendedName>
        <fullName evidence="2">Protein LTV1 homolog</fullName>
    </recommendedName>
</protein>
<evidence type="ECO:0000256" key="1">
    <source>
        <dbReference type="ARBA" id="ARBA00009078"/>
    </source>
</evidence>